<proteinExistence type="predicted"/>
<organism evidence="1 2">
    <name type="scientific">Neorhizobium phenanthreniclasticum</name>
    <dbReference type="NCBI Taxonomy" id="3157917"/>
    <lineage>
        <taxon>Bacteria</taxon>
        <taxon>Pseudomonadati</taxon>
        <taxon>Pseudomonadota</taxon>
        <taxon>Alphaproteobacteria</taxon>
        <taxon>Hyphomicrobiales</taxon>
        <taxon>Rhizobiaceae</taxon>
        <taxon>Rhizobium/Agrobacterium group</taxon>
        <taxon>Neorhizobium</taxon>
    </lineage>
</organism>
<dbReference type="Proteomes" id="UP001496627">
    <property type="component" value="Unassembled WGS sequence"/>
</dbReference>
<dbReference type="EMBL" id="JBEAAL010000001">
    <property type="protein sequence ID" value="MEQ1403871.1"/>
    <property type="molecule type" value="Genomic_DNA"/>
</dbReference>
<dbReference type="RefSeq" id="WP_348862173.1">
    <property type="nucleotide sequence ID" value="NZ_JBEAAL010000001.1"/>
</dbReference>
<protein>
    <submittedName>
        <fullName evidence="1">Uncharacterized protein</fullName>
    </submittedName>
</protein>
<name>A0ABV0LWA0_9HYPH</name>
<comment type="caution">
    <text evidence="1">The sequence shown here is derived from an EMBL/GenBank/DDBJ whole genome shotgun (WGS) entry which is preliminary data.</text>
</comment>
<reference evidence="1 2" key="1">
    <citation type="submission" date="2024-05" db="EMBL/GenBank/DDBJ databases">
        <title>Neorhizobium sp. Rsf11, a plant growth promoting and heavy metal resistant PAH-degrader.</title>
        <authorList>
            <person name="Golubev S.N."/>
            <person name="Muratova A.Y."/>
            <person name="Markelova M.I."/>
        </authorList>
    </citation>
    <scope>NUCLEOTIDE SEQUENCE [LARGE SCALE GENOMIC DNA]</scope>
    <source>
        <strain evidence="1 2">Rsf11</strain>
    </source>
</reference>
<accession>A0ABV0LWA0</accession>
<keyword evidence="2" id="KW-1185">Reference proteome</keyword>
<evidence type="ECO:0000313" key="1">
    <source>
        <dbReference type="EMBL" id="MEQ1403871.1"/>
    </source>
</evidence>
<gene>
    <name evidence="1" type="ORF">ABK249_02900</name>
</gene>
<evidence type="ECO:0000313" key="2">
    <source>
        <dbReference type="Proteomes" id="UP001496627"/>
    </source>
</evidence>
<sequence length="92" mass="10102">MAFPVQFDGANTLMKAPEGAENVQDMYVFRNAHAAVSCWELSPEEVAEISRTGRVFLSVLMGGAQPPVYVGSEDAVRSVVVDFGPVWPRYPR</sequence>